<dbReference type="InterPro" id="IPR039375">
    <property type="entry name" value="NodN-like"/>
</dbReference>
<comment type="similarity">
    <text evidence="1">Belongs to the enoyl-CoA hydratase/isomerase family.</text>
</comment>
<dbReference type="Pfam" id="PF01575">
    <property type="entry name" value="MaoC_dehydratas"/>
    <property type="match status" value="1"/>
</dbReference>
<keyword evidence="4" id="KW-1185">Reference proteome</keyword>
<dbReference type="InterPro" id="IPR029069">
    <property type="entry name" value="HotDog_dom_sf"/>
</dbReference>
<name>A0ABQ2RE49_9ACTN</name>
<dbReference type="RefSeq" id="WP_189250425.1">
    <property type="nucleotide sequence ID" value="NZ_BMQJ01000023.1"/>
</dbReference>
<protein>
    <submittedName>
        <fullName evidence="3">MaoC family dehydratase</fullName>
    </submittedName>
</protein>
<dbReference type="SUPFAM" id="SSF54637">
    <property type="entry name" value="Thioesterase/thiol ester dehydrase-isomerase"/>
    <property type="match status" value="1"/>
</dbReference>
<evidence type="ECO:0000313" key="4">
    <source>
        <dbReference type="Proteomes" id="UP000611554"/>
    </source>
</evidence>
<accession>A0ABQ2RE49</accession>
<dbReference type="InterPro" id="IPR002539">
    <property type="entry name" value="MaoC-like_dom"/>
</dbReference>
<reference evidence="4" key="1">
    <citation type="journal article" date="2019" name="Int. J. Syst. Evol. Microbiol.">
        <title>The Global Catalogue of Microorganisms (GCM) 10K type strain sequencing project: providing services to taxonomists for standard genome sequencing and annotation.</title>
        <authorList>
            <consortium name="The Broad Institute Genomics Platform"/>
            <consortium name="The Broad Institute Genome Sequencing Center for Infectious Disease"/>
            <person name="Wu L."/>
            <person name="Ma J."/>
        </authorList>
    </citation>
    <scope>NUCLEOTIDE SEQUENCE [LARGE SCALE GENOMIC DNA]</scope>
    <source>
        <strain evidence="4">JCM 3115</strain>
    </source>
</reference>
<evidence type="ECO:0000256" key="1">
    <source>
        <dbReference type="ARBA" id="ARBA00005254"/>
    </source>
</evidence>
<proteinExistence type="inferred from homology"/>
<dbReference type="Gene3D" id="3.10.129.10">
    <property type="entry name" value="Hotdog Thioesterase"/>
    <property type="match status" value="1"/>
</dbReference>
<evidence type="ECO:0000259" key="2">
    <source>
        <dbReference type="Pfam" id="PF01575"/>
    </source>
</evidence>
<dbReference type="CDD" id="cd03450">
    <property type="entry name" value="NodN"/>
    <property type="match status" value="1"/>
</dbReference>
<organism evidence="3 4">
    <name type="scientific">Streptosporangium pseudovulgare</name>
    <dbReference type="NCBI Taxonomy" id="35765"/>
    <lineage>
        <taxon>Bacteria</taxon>
        <taxon>Bacillati</taxon>
        <taxon>Actinomycetota</taxon>
        <taxon>Actinomycetes</taxon>
        <taxon>Streptosporangiales</taxon>
        <taxon>Streptosporangiaceae</taxon>
        <taxon>Streptosporangium</taxon>
    </lineage>
</organism>
<dbReference type="PANTHER" id="PTHR42993:SF1">
    <property type="entry name" value="MAOC-LIKE DEHYDRATASE DOMAIN-CONTAINING PROTEIN"/>
    <property type="match status" value="1"/>
</dbReference>
<dbReference type="PANTHER" id="PTHR42993">
    <property type="entry name" value="MAOC-LIKE DEHYDRATASE DOMAIN-CONTAINING PROTEIN"/>
    <property type="match status" value="1"/>
</dbReference>
<dbReference type="EMBL" id="BMQJ01000023">
    <property type="protein sequence ID" value="GGQ27396.1"/>
    <property type="molecule type" value="Genomic_DNA"/>
</dbReference>
<feature type="domain" description="MaoC-like" evidence="2">
    <location>
        <begin position="13"/>
        <end position="116"/>
    </location>
</feature>
<evidence type="ECO:0000313" key="3">
    <source>
        <dbReference type="EMBL" id="GGQ27396.1"/>
    </source>
</evidence>
<sequence length="154" mass="16754">MRIFSNVMELKAARGEHLGHTEWRPVTQERVDGFADATDDHQWIHVDPERAKDGPFGTTIAHGYLSLALLPSFMAELVRVDGLAMGINYGLDKVRFPAPVPVGARIRAGAELLDVKGTPAGYLAKVRMTVEVEGGKRPACVAETLSLYVPAESD</sequence>
<dbReference type="Proteomes" id="UP000611554">
    <property type="component" value="Unassembled WGS sequence"/>
</dbReference>
<comment type="caution">
    <text evidence="3">The sequence shown here is derived from an EMBL/GenBank/DDBJ whole genome shotgun (WGS) entry which is preliminary data.</text>
</comment>
<gene>
    <name evidence="3" type="ORF">GCM10010140_66990</name>
</gene>